<dbReference type="SUPFAM" id="SSF47413">
    <property type="entry name" value="lambda repressor-like DNA-binding domains"/>
    <property type="match status" value="1"/>
</dbReference>
<proteinExistence type="predicted"/>
<dbReference type="Proteomes" id="UP001229251">
    <property type="component" value="Unassembled WGS sequence"/>
</dbReference>
<dbReference type="InterPro" id="IPR010982">
    <property type="entry name" value="Lambda_DNA-bd_dom_sf"/>
</dbReference>
<organism evidence="2 3">
    <name type="scientific">Facklamia hominis</name>
    <dbReference type="NCBI Taxonomy" id="178214"/>
    <lineage>
        <taxon>Bacteria</taxon>
        <taxon>Bacillati</taxon>
        <taxon>Bacillota</taxon>
        <taxon>Bacilli</taxon>
        <taxon>Lactobacillales</taxon>
        <taxon>Aerococcaceae</taxon>
        <taxon>Facklamia</taxon>
    </lineage>
</organism>
<protein>
    <submittedName>
        <fullName evidence="2">Helix-turn-helix transcriptional regulator</fullName>
    </submittedName>
</protein>
<feature type="domain" description="HTH cro/C1-type" evidence="1">
    <location>
        <begin position="12"/>
        <end position="68"/>
    </location>
</feature>
<evidence type="ECO:0000313" key="3">
    <source>
        <dbReference type="Proteomes" id="UP001229251"/>
    </source>
</evidence>
<evidence type="ECO:0000313" key="2">
    <source>
        <dbReference type="EMBL" id="MDK7186876.1"/>
    </source>
</evidence>
<dbReference type="EMBL" id="JASOOE010000004">
    <property type="protein sequence ID" value="MDK7186876.1"/>
    <property type="molecule type" value="Genomic_DNA"/>
</dbReference>
<dbReference type="Gene3D" id="1.10.260.40">
    <property type="entry name" value="lambda repressor-like DNA-binding domains"/>
    <property type="match status" value="1"/>
</dbReference>
<accession>A0AAJ1V2Y3</accession>
<reference evidence="2" key="1">
    <citation type="submission" date="2023-05" db="EMBL/GenBank/DDBJ databases">
        <title>Cataloging the Phylogenetic Diversity of Human Bladder Bacteria.</title>
        <authorList>
            <person name="Du J."/>
        </authorList>
    </citation>
    <scope>NUCLEOTIDE SEQUENCE</scope>
    <source>
        <strain evidence="2">UMB1231</strain>
    </source>
</reference>
<dbReference type="CDD" id="cd00093">
    <property type="entry name" value="HTH_XRE"/>
    <property type="match status" value="1"/>
</dbReference>
<gene>
    <name evidence="2" type="ORF">QP433_02670</name>
</gene>
<dbReference type="GO" id="GO:0003677">
    <property type="term" value="F:DNA binding"/>
    <property type="evidence" value="ECO:0007669"/>
    <property type="project" value="InterPro"/>
</dbReference>
<dbReference type="RefSeq" id="WP_285065461.1">
    <property type="nucleotide sequence ID" value="NZ_JASOOE010000004.1"/>
</dbReference>
<sequence length="127" mass="14771">MRRNNSNLGMKIKSIRKERGLSLEDFGKLLKPPADRGQVSRWENNKNKPNNERLKSIADLAGITVDELLDDTCRWEKVDEWIGLGCKIYAYWTDCKQRFDISNLESKYSYCPYCGKKIKGISYARKS</sequence>
<dbReference type="PROSITE" id="PS50943">
    <property type="entry name" value="HTH_CROC1"/>
    <property type="match status" value="1"/>
</dbReference>
<dbReference type="Pfam" id="PF01381">
    <property type="entry name" value="HTH_3"/>
    <property type="match status" value="1"/>
</dbReference>
<name>A0AAJ1V2Y3_9LACT</name>
<evidence type="ECO:0000259" key="1">
    <source>
        <dbReference type="PROSITE" id="PS50943"/>
    </source>
</evidence>
<dbReference type="SMART" id="SM00530">
    <property type="entry name" value="HTH_XRE"/>
    <property type="match status" value="1"/>
</dbReference>
<dbReference type="AlphaFoldDB" id="A0AAJ1V2Y3"/>
<comment type="caution">
    <text evidence="2">The sequence shown here is derived from an EMBL/GenBank/DDBJ whole genome shotgun (WGS) entry which is preliminary data.</text>
</comment>
<dbReference type="InterPro" id="IPR001387">
    <property type="entry name" value="Cro/C1-type_HTH"/>
</dbReference>